<evidence type="ECO:0000313" key="4">
    <source>
        <dbReference type="EMBL" id="CEM17775.1"/>
    </source>
</evidence>
<proteinExistence type="predicted"/>
<accession>A0A0G4FU08</accession>
<dbReference type="GO" id="GO:0005634">
    <property type="term" value="C:nucleus"/>
    <property type="evidence" value="ECO:0007669"/>
    <property type="project" value="TreeGrafter"/>
</dbReference>
<dbReference type="AlphaFoldDB" id="A0A0G4FU08"/>
<dbReference type="GO" id="GO:0005737">
    <property type="term" value="C:cytoplasm"/>
    <property type="evidence" value="ECO:0007669"/>
    <property type="project" value="TreeGrafter"/>
</dbReference>
<dbReference type="InterPro" id="IPR002110">
    <property type="entry name" value="Ankyrin_rpt"/>
</dbReference>
<evidence type="ECO:0000256" key="3">
    <source>
        <dbReference type="SAM" id="MobiDB-lite"/>
    </source>
</evidence>
<keyword evidence="1" id="KW-0677">Repeat</keyword>
<dbReference type="PhylomeDB" id="A0A0G4FU08"/>
<dbReference type="PANTHER" id="PTHR24189">
    <property type="entry name" value="MYOTROPHIN"/>
    <property type="match status" value="1"/>
</dbReference>
<dbReference type="InterPro" id="IPR036770">
    <property type="entry name" value="Ankyrin_rpt-contain_sf"/>
</dbReference>
<keyword evidence="2" id="KW-0040">ANK repeat</keyword>
<reference evidence="4" key="1">
    <citation type="submission" date="2014-11" db="EMBL/GenBank/DDBJ databases">
        <authorList>
            <person name="Otto D Thomas"/>
            <person name="Naeem Raeece"/>
        </authorList>
    </citation>
    <scope>NUCLEOTIDE SEQUENCE</scope>
</reference>
<dbReference type="GO" id="GO:2000812">
    <property type="term" value="P:regulation of barbed-end actin filament capping"/>
    <property type="evidence" value="ECO:0007669"/>
    <property type="project" value="TreeGrafter"/>
</dbReference>
<dbReference type="PANTHER" id="PTHR24189:SF50">
    <property type="entry name" value="ANKYRIN REPEAT AND SOCS BOX PROTEIN 2"/>
    <property type="match status" value="1"/>
</dbReference>
<dbReference type="EMBL" id="CDMZ01000606">
    <property type="protein sequence ID" value="CEM17775.1"/>
    <property type="molecule type" value="Genomic_DNA"/>
</dbReference>
<dbReference type="Pfam" id="PF00023">
    <property type="entry name" value="Ank"/>
    <property type="match status" value="1"/>
</dbReference>
<protein>
    <submittedName>
        <fullName evidence="4">Uncharacterized protein</fullName>
    </submittedName>
</protein>
<sequence length="460" mass="50521">MRRALFSAPVLKEFVPARNRDEEKLPPSSDHDEDLEAVETLLKAGARCPLSVEGRRADGKIKWWVSPLSPLVCACRMQNVDLVDKLIKMGGAHPNIGGIDSFEKEVSSDHGSPFFSSRRNAVRALPLEVMLRESADDRMGRDGAMNGELRLVIARKLIEAGARVKVEFKDGHSPLSLVCSWYGTRLRFIRPMAELLLEKGALARSSRHGGKEGFSGAVDRDSAPSPKRKSPLMEAIRSWTPKKTAGDANLREDIIKLLLDSGADPNETVPDLVYPPDHRRTDGSWRPSEQEQRAALLISPLQAVMKRPGSVDGLFRVATRLVDAGGRCLLSSVRRQEEGRQKGGASGRAAASAAAPSFDRLCRIAPLACAAEKGHVEMVRLLMEKGGADASVAGLVKDNLDGYYGFYDECPPIERVPAEAAQRRLDRHRKACAEYDTPWPQNAPPEEQLEEVLKLLSPSE</sequence>
<name>A0A0G4FU08_9ALVE</name>
<evidence type="ECO:0000256" key="2">
    <source>
        <dbReference type="ARBA" id="ARBA00023043"/>
    </source>
</evidence>
<feature type="region of interest" description="Disordered" evidence="3">
    <location>
        <begin position="435"/>
        <end position="460"/>
    </location>
</feature>
<dbReference type="VEuPathDB" id="CryptoDB:Cvel_3716"/>
<gene>
    <name evidence="4" type="ORF">Cvel_3716</name>
</gene>
<dbReference type="SUPFAM" id="SSF48403">
    <property type="entry name" value="Ankyrin repeat"/>
    <property type="match status" value="1"/>
</dbReference>
<organism evidence="4">
    <name type="scientific">Chromera velia CCMP2878</name>
    <dbReference type="NCBI Taxonomy" id="1169474"/>
    <lineage>
        <taxon>Eukaryota</taxon>
        <taxon>Sar</taxon>
        <taxon>Alveolata</taxon>
        <taxon>Colpodellida</taxon>
        <taxon>Chromeraceae</taxon>
        <taxon>Chromera</taxon>
    </lineage>
</organism>
<dbReference type="Gene3D" id="1.25.40.20">
    <property type="entry name" value="Ankyrin repeat-containing domain"/>
    <property type="match status" value="2"/>
</dbReference>
<dbReference type="SMART" id="SM00248">
    <property type="entry name" value="ANK"/>
    <property type="match status" value="3"/>
</dbReference>
<evidence type="ECO:0000256" key="1">
    <source>
        <dbReference type="ARBA" id="ARBA00022737"/>
    </source>
</evidence>
<feature type="region of interest" description="Disordered" evidence="3">
    <location>
        <begin position="206"/>
        <end position="232"/>
    </location>
</feature>
<dbReference type="InterPro" id="IPR050745">
    <property type="entry name" value="Multifunctional_regulatory"/>
</dbReference>
<feature type="compositionally biased region" description="Basic and acidic residues" evidence="3">
    <location>
        <begin position="276"/>
        <end position="288"/>
    </location>
</feature>
<feature type="region of interest" description="Disordered" evidence="3">
    <location>
        <begin position="268"/>
        <end position="288"/>
    </location>
</feature>